<dbReference type="OrthoDB" id="691961at2759"/>
<feature type="non-terminal residue" evidence="5">
    <location>
        <position position="1"/>
    </location>
</feature>
<gene>
    <name evidence="5" type="ORF">C3L33_16835</name>
</gene>
<accession>A0A6A4KUI9</accession>
<reference evidence="5 6" key="1">
    <citation type="journal article" date="2019" name="Genome Biol. Evol.">
        <title>The Rhododendron genome and chromosomal organization provide insight into shared whole-genome duplications across the heath family (Ericaceae).</title>
        <authorList>
            <person name="Soza V.L."/>
            <person name="Lindsley D."/>
            <person name="Waalkes A."/>
            <person name="Ramage E."/>
            <person name="Patwardhan R.P."/>
            <person name="Burton J.N."/>
            <person name="Adey A."/>
            <person name="Kumar A."/>
            <person name="Qiu R."/>
            <person name="Shendure J."/>
            <person name="Hall B."/>
        </authorList>
    </citation>
    <scope>NUCLEOTIDE SEQUENCE [LARGE SCALE GENOMIC DNA]</scope>
    <source>
        <strain evidence="5">RSF 1966-606</strain>
    </source>
</reference>
<dbReference type="Gene3D" id="1.20.5.500">
    <property type="entry name" value="Single helix bin"/>
    <property type="match status" value="1"/>
</dbReference>
<comment type="caution">
    <text evidence="5">The sequence shown here is derived from an EMBL/GenBank/DDBJ whole genome shotgun (WGS) entry which is preliminary data.</text>
</comment>
<comment type="subcellular location">
    <subcellularLocation>
        <location evidence="1">Mitochondrion</location>
    </subcellularLocation>
</comment>
<feature type="coiled-coil region" evidence="4">
    <location>
        <begin position="42"/>
        <end position="79"/>
    </location>
</feature>
<dbReference type="Pfam" id="PF04568">
    <property type="entry name" value="IATP"/>
    <property type="match status" value="1"/>
</dbReference>
<dbReference type="AlphaFoldDB" id="A0A6A4KUI9"/>
<sequence length="139" mass="16096">MAMRRSTAVLRLMEAQRRPGLRYLSDSRGRILGEEERAAENVYIQKMEREKLEKLRQKAEKEKVEKEKAEKTCQILVEREKTYSTILVEDVGCQFAPQLAAFIKLKERLIRAELVSSPTCGALALDVLRVYDEPCCYNK</sequence>
<dbReference type="PANTHER" id="PTHR33878:SF4">
    <property type="entry name" value="OS08G0558900 PROTEIN"/>
    <property type="match status" value="1"/>
</dbReference>
<dbReference type="InterPro" id="IPR007648">
    <property type="entry name" value="ATPase_inhibitor_mt"/>
</dbReference>
<comment type="similarity">
    <text evidence="2">Belongs to the ATPase inhibitor family.</text>
</comment>
<protein>
    <submittedName>
        <fullName evidence="5">Uncharacterized protein</fullName>
    </submittedName>
</protein>
<dbReference type="EMBL" id="QEFC01002717">
    <property type="protein sequence ID" value="KAE9451253.1"/>
    <property type="molecule type" value="Genomic_DNA"/>
</dbReference>
<evidence type="ECO:0000313" key="5">
    <source>
        <dbReference type="EMBL" id="KAE9451253.1"/>
    </source>
</evidence>
<proteinExistence type="inferred from homology"/>
<evidence type="ECO:0000313" key="6">
    <source>
        <dbReference type="Proteomes" id="UP000428333"/>
    </source>
</evidence>
<dbReference type="InterPro" id="IPR045284">
    <property type="entry name" value="At2g27730-like"/>
</dbReference>
<name>A0A6A4KUI9_9ERIC</name>
<keyword evidence="6" id="KW-1185">Reference proteome</keyword>
<dbReference type="GO" id="GO:0005739">
    <property type="term" value="C:mitochondrion"/>
    <property type="evidence" value="ECO:0007669"/>
    <property type="project" value="UniProtKB-SubCell"/>
</dbReference>
<dbReference type="PANTHER" id="PTHR33878">
    <property type="entry name" value="OS08G0559000 PROTEIN"/>
    <property type="match status" value="1"/>
</dbReference>
<keyword evidence="4" id="KW-0175">Coiled coil</keyword>
<evidence type="ECO:0000256" key="3">
    <source>
        <dbReference type="ARBA" id="ARBA00023128"/>
    </source>
</evidence>
<keyword evidence="3" id="KW-0496">Mitochondrion</keyword>
<evidence type="ECO:0000256" key="4">
    <source>
        <dbReference type="SAM" id="Coils"/>
    </source>
</evidence>
<dbReference type="GO" id="GO:0042030">
    <property type="term" value="F:ATPase inhibitor activity"/>
    <property type="evidence" value="ECO:0007669"/>
    <property type="project" value="InterPro"/>
</dbReference>
<dbReference type="Proteomes" id="UP000428333">
    <property type="component" value="Linkage Group LG10"/>
</dbReference>
<evidence type="ECO:0000256" key="1">
    <source>
        <dbReference type="ARBA" id="ARBA00004173"/>
    </source>
</evidence>
<evidence type="ECO:0000256" key="2">
    <source>
        <dbReference type="ARBA" id="ARBA00010901"/>
    </source>
</evidence>
<organism evidence="5 6">
    <name type="scientific">Rhododendron williamsianum</name>
    <dbReference type="NCBI Taxonomy" id="262921"/>
    <lineage>
        <taxon>Eukaryota</taxon>
        <taxon>Viridiplantae</taxon>
        <taxon>Streptophyta</taxon>
        <taxon>Embryophyta</taxon>
        <taxon>Tracheophyta</taxon>
        <taxon>Spermatophyta</taxon>
        <taxon>Magnoliopsida</taxon>
        <taxon>eudicotyledons</taxon>
        <taxon>Gunneridae</taxon>
        <taxon>Pentapetalae</taxon>
        <taxon>asterids</taxon>
        <taxon>Ericales</taxon>
        <taxon>Ericaceae</taxon>
        <taxon>Ericoideae</taxon>
        <taxon>Rhodoreae</taxon>
        <taxon>Rhododendron</taxon>
    </lineage>
</organism>